<evidence type="ECO:0000313" key="1">
    <source>
        <dbReference type="EMBL" id="KZP06256.1"/>
    </source>
</evidence>
<dbReference type="AlphaFoldDB" id="A0A167WM18"/>
<dbReference type="Proteomes" id="UP000076532">
    <property type="component" value="Unassembled WGS sequence"/>
</dbReference>
<evidence type="ECO:0000313" key="2">
    <source>
        <dbReference type="Proteomes" id="UP000076532"/>
    </source>
</evidence>
<gene>
    <name evidence="1" type="ORF">FIBSPDRAFT_325261</name>
</gene>
<name>A0A167WM18_9AGAM</name>
<protein>
    <submittedName>
        <fullName evidence="1">Uncharacterized protein</fullName>
    </submittedName>
</protein>
<dbReference type="EMBL" id="KV417797">
    <property type="protein sequence ID" value="KZP06256.1"/>
    <property type="molecule type" value="Genomic_DNA"/>
</dbReference>
<accession>A0A167WM18</accession>
<keyword evidence="2" id="KW-1185">Reference proteome</keyword>
<sequence length="94" mass="10565">MRIELLTAVWGGSDLLNVVLLATMSDKLGKETVKDDRLVGLEENFWRSSIGAIVKAPWHTCPVINNICLVARSFNLHTARSHETGVFFQKECEH</sequence>
<proteinExistence type="predicted"/>
<reference evidence="1 2" key="1">
    <citation type="journal article" date="2016" name="Mol. Biol. Evol.">
        <title>Comparative Genomics of Early-Diverging Mushroom-Forming Fungi Provides Insights into the Origins of Lignocellulose Decay Capabilities.</title>
        <authorList>
            <person name="Nagy L.G."/>
            <person name="Riley R."/>
            <person name="Tritt A."/>
            <person name="Adam C."/>
            <person name="Daum C."/>
            <person name="Floudas D."/>
            <person name="Sun H."/>
            <person name="Yadav J.S."/>
            <person name="Pangilinan J."/>
            <person name="Larsson K.H."/>
            <person name="Matsuura K."/>
            <person name="Barry K."/>
            <person name="Labutti K."/>
            <person name="Kuo R."/>
            <person name="Ohm R.A."/>
            <person name="Bhattacharya S.S."/>
            <person name="Shirouzu T."/>
            <person name="Yoshinaga Y."/>
            <person name="Martin F.M."/>
            <person name="Grigoriev I.V."/>
            <person name="Hibbett D.S."/>
        </authorList>
    </citation>
    <scope>NUCLEOTIDE SEQUENCE [LARGE SCALE GENOMIC DNA]</scope>
    <source>
        <strain evidence="1 2">CBS 109695</strain>
    </source>
</reference>
<organism evidence="1 2">
    <name type="scientific">Athelia psychrophila</name>
    <dbReference type="NCBI Taxonomy" id="1759441"/>
    <lineage>
        <taxon>Eukaryota</taxon>
        <taxon>Fungi</taxon>
        <taxon>Dikarya</taxon>
        <taxon>Basidiomycota</taxon>
        <taxon>Agaricomycotina</taxon>
        <taxon>Agaricomycetes</taxon>
        <taxon>Agaricomycetidae</taxon>
        <taxon>Atheliales</taxon>
        <taxon>Atheliaceae</taxon>
        <taxon>Athelia</taxon>
    </lineage>
</organism>